<evidence type="ECO:0000313" key="2">
    <source>
        <dbReference type="EMBL" id="POM66051.1"/>
    </source>
</evidence>
<feature type="transmembrane region" description="Helical" evidence="1">
    <location>
        <begin position="427"/>
        <end position="448"/>
    </location>
</feature>
<dbReference type="PANTHER" id="PTHR21274">
    <property type="entry name" value="MECKELIN"/>
    <property type="match status" value="1"/>
</dbReference>
<evidence type="ECO:0000313" key="3">
    <source>
        <dbReference type="Proteomes" id="UP000237271"/>
    </source>
</evidence>
<dbReference type="GO" id="GO:0036038">
    <property type="term" value="C:MKS complex"/>
    <property type="evidence" value="ECO:0007669"/>
    <property type="project" value="InterPro"/>
</dbReference>
<reference evidence="2 3" key="1">
    <citation type="journal article" date="2017" name="Genome Biol. Evol.">
        <title>Phytophthora megakarya and P. palmivora, closely related causal agents of cacao black pod rot, underwent increases in genome sizes and gene numbers by different mechanisms.</title>
        <authorList>
            <person name="Ali S.S."/>
            <person name="Shao J."/>
            <person name="Lary D.J."/>
            <person name="Kronmiller B."/>
            <person name="Shen D."/>
            <person name="Strem M.D."/>
            <person name="Amoako-Attah I."/>
            <person name="Akrofi A.Y."/>
            <person name="Begoude B.A."/>
            <person name="Ten Hoopen G.M."/>
            <person name="Coulibaly K."/>
            <person name="Kebe B.I."/>
            <person name="Melnick R.L."/>
            <person name="Guiltinan M.J."/>
            <person name="Tyler B.M."/>
            <person name="Meinhardt L.W."/>
            <person name="Bailey B.A."/>
        </authorList>
    </citation>
    <scope>NUCLEOTIDE SEQUENCE [LARGE SCALE GENOMIC DNA]</scope>
    <source>
        <strain evidence="3">sbr112.9</strain>
    </source>
</reference>
<dbReference type="PANTHER" id="PTHR21274:SF0">
    <property type="entry name" value="MECKELIN"/>
    <property type="match status" value="1"/>
</dbReference>
<dbReference type="OrthoDB" id="419138at2759"/>
<name>A0A2P4XKG4_9STRA</name>
<organism evidence="2 3">
    <name type="scientific">Phytophthora palmivora</name>
    <dbReference type="NCBI Taxonomy" id="4796"/>
    <lineage>
        <taxon>Eukaryota</taxon>
        <taxon>Sar</taxon>
        <taxon>Stramenopiles</taxon>
        <taxon>Oomycota</taxon>
        <taxon>Peronosporomycetes</taxon>
        <taxon>Peronosporales</taxon>
        <taxon>Peronosporaceae</taxon>
        <taxon>Phytophthora</taxon>
    </lineage>
</organism>
<protein>
    <submittedName>
        <fullName evidence="2">Transmembrane protein</fullName>
    </submittedName>
</protein>
<dbReference type="Pfam" id="PF09773">
    <property type="entry name" value="Meckelin"/>
    <property type="match status" value="1"/>
</dbReference>
<keyword evidence="1" id="KW-0472">Membrane</keyword>
<keyword evidence="1 2" id="KW-0812">Transmembrane</keyword>
<feature type="transmembrane region" description="Helical" evidence="1">
    <location>
        <begin position="531"/>
        <end position="549"/>
    </location>
</feature>
<dbReference type="Proteomes" id="UP000237271">
    <property type="component" value="Unassembled WGS sequence"/>
</dbReference>
<comment type="caution">
    <text evidence="2">The sequence shown here is derived from an EMBL/GenBank/DDBJ whole genome shotgun (WGS) entry which is preliminary data.</text>
</comment>
<gene>
    <name evidence="2" type="ORF">PHPALM_18148</name>
</gene>
<dbReference type="AlphaFoldDB" id="A0A2P4XKG4"/>
<dbReference type="GO" id="GO:0060271">
    <property type="term" value="P:cilium assembly"/>
    <property type="evidence" value="ECO:0007669"/>
    <property type="project" value="InterPro"/>
</dbReference>
<evidence type="ECO:0000256" key="1">
    <source>
        <dbReference type="SAM" id="Phobius"/>
    </source>
</evidence>
<feature type="transmembrane region" description="Helical" evidence="1">
    <location>
        <begin position="604"/>
        <end position="623"/>
    </location>
</feature>
<proteinExistence type="predicted"/>
<accession>A0A2P4XKG4</accession>
<keyword evidence="1" id="KW-1133">Transmembrane helix</keyword>
<keyword evidence="3" id="KW-1185">Reference proteome</keyword>
<sequence>MPCGNSTLGIVESIRECQCHTNSILQEKSENGSYLDAKECVACADNTVANSLSNFCEACPDPVMVVGGDNHNNCTCPSDYQLVTSLLMNVQTCVHKTHINLISSKIVIDTANEITYSSFLKEETESPGPVVSITSAVIDDMFLPATTGCYFYQTERDIAACQALGNLCVLQHFDPATPSCDVFDLIQRSGRSTTVNNINGWFTTLPFLSYRSVASSVIQTLVAMKMSSDAISNEGSIDHLQFVLASYHVNGTLIGLRSLSNELAYCQSDSTINAEDSPSWMRFGVSALSQYSCNLYSLPPSLVLHELFLVDQSKNDDEAGRYLPVPVKNLNYRDSSGAFINQDSDAANDFLSHRFFLFDVQTGIPVGETSPTVFRYAESITLTVKTQTSDPHFIYVPELTIAYVDTQSPSSVEVLFRVTYTSDTNEFWSLAKTIFTVGCVFAGCRVLLQTFNWYRRSIRNEVVENAMWQVLSTLMSYAASNFAPVCFGVMFVMCSYFFMVFRLQSSTVLMLPEVNYDALAKGVDEYYPFRVLLPLAFFCQLVSVFRHVYHQAQLEHFFIDWEKPRATIMDIDSAKPTHAPVSVWRMILVVNEWNKLQTVRKTSLRFTLVFMLFLLYGCNLRMLSLPVPRAQMQYVTVTTIANTTDAADHQLNPYLRFANVSLWWLLIYVSQRLWRWLIFERYIDEPREQLFIDLCTVSKVSCLFLDEAYHGFYLHCRSPHPFADASMRELVDQLKQEEAGITAGRHLDPTFPNCQTFEIFVTRKWKRKFRSLYLSVRGDSPVDGRGGNGEGLIQRSFSPKGPPTLPVKSTDIMRQNNMVTTEAMVHNAEQLRDFLQSFVENQNDRFRWRIYRAHTCLTRLLDIPPDMSFSKQSLFLPDTDSRFAKASLLIGIENELMLLDLLCFCLFDLWVGNHAISAIATYALQMVLLSIRAHVGKRNIAKSTLVDSRFLI</sequence>
<dbReference type="EMBL" id="NCKW01009769">
    <property type="protein sequence ID" value="POM66051.1"/>
    <property type="molecule type" value="Genomic_DNA"/>
</dbReference>
<dbReference type="InterPro" id="IPR019170">
    <property type="entry name" value="Meckelin"/>
</dbReference>
<feature type="transmembrane region" description="Helical" evidence="1">
    <location>
        <begin position="482"/>
        <end position="501"/>
    </location>
</feature>